<evidence type="ECO:0008006" key="5">
    <source>
        <dbReference type="Google" id="ProtNLM"/>
    </source>
</evidence>
<evidence type="ECO:0000313" key="3">
    <source>
        <dbReference type="EMBL" id="KAH9417365.1"/>
    </source>
</evidence>
<evidence type="ECO:0000313" key="4">
    <source>
        <dbReference type="Proteomes" id="UP000887458"/>
    </source>
</evidence>
<dbReference type="EMBL" id="NJHN03000077">
    <property type="protein sequence ID" value="KAH9417365.1"/>
    <property type="molecule type" value="Genomic_DNA"/>
</dbReference>
<feature type="compositionally biased region" description="Basic and acidic residues" evidence="1">
    <location>
        <begin position="49"/>
        <end position="65"/>
    </location>
</feature>
<evidence type="ECO:0000256" key="2">
    <source>
        <dbReference type="SAM" id="Phobius"/>
    </source>
</evidence>
<proteinExistence type="predicted"/>
<keyword evidence="2" id="KW-0472">Membrane</keyword>
<reference evidence="3 4" key="2">
    <citation type="journal article" date="2022" name="Mol. Biol. Evol.">
        <title>Comparative Genomics Reveals Insights into the Divergent Evolution of Astigmatic Mites and Household Pest Adaptations.</title>
        <authorList>
            <person name="Xiong Q."/>
            <person name="Wan A.T."/>
            <person name="Liu X."/>
            <person name="Fung C.S."/>
            <person name="Xiao X."/>
            <person name="Malainual N."/>
            <person name="Hou J."/>
            <person name="Wang L."/>
            <person name="Wang M."/>
            <person name="Yang K.Y."/>
            <person name="Cui Y."/>
            <person name="Leung E.L."/>
            <person name="Nong W."/>
            <person name="Shin S.K."/>
            <person name="Au S.W."/>
            <person name="Jeong K.Y."/>
            <person name="Chew F.T."/>
            <person name="Hui J.H."/>
            <person name="Leung T.F."/>
            <person name="Tungtrongchitr A."/>
            <person name="Zhong N."/>
            <person name="Liu Z."/>
            <person name="Tsui S.K."/>
        </authorList>
    </citation>
    <scope>NUCLEOTIDE SEQUENCE [LARGE SCALE GENOMIC DNA]</scope>
    <source>
        <strain evidence="3">Derp</strain>
    </source>
</reference>
<gene>
    <name evidence="3" type="ORF">DERP_007363</name>
</gene>
<reference evidence="3 4" key="1">
    <citation type="journal article" date="2018" name="J. Allergy Clin. Immunol.">
        <title>High-quality assembly of Dermatophagoides pteronyssinus genome and transcriptome reveals a wide range of novel allergens.</title>
        <authorList>
            <person name="Liu X.Y."/>
            <person name="Yang K.Y."/>
            <person name="Wang M.Q."/>
            <person name="Kwok J.S."/>
            <person name="Zeng X."/>
            <person name="Yang Z."/>
            <person name="Xiao X.J."/>
            <person name="Lau C.P."/>
            <person name="Li Y."/>
            <person name="Huang Z.M."/>
            <person name="Ba J.G."/>
            <person name="Yim A.K."/>
            <person name="Ouyang C.Y."/>
            <person name="Ngai S.M."/>
            <person name="Chan T.F."/>
            <person name="Leung E.L."/>
            <person name="Liu L."/>
            <person name="Liu Z.G."/>
            <person name="Tsui S.K."/>
        </authorList>
    </citation>
    <scope>NUCLEOTIDE SEQUENCE [LARGE SCALE GENOMIC DNA]</scope>
    <source>
        <strain evidence="3">Derp</strain>
    </source>
</reference>
<accession>A0ABQ8J496</accession>
<keyword evidence="4" id="KW-1185">Reference proteome</keyword>
<feature type="region of interest" description="Disordered" evidence="1">
    <location>
        <begin position="40"/>
        <end position="86"/>
    </location>
</feature>
<dbReference type="Proteomes" id="UP000887458">
    <property type="component" value="Unassembled WGS sequence"/>
</dbReference>
<organism evidence="3 4">
    <name type="scientific">Dermatophagoides pteronyssinus</name>
    <name type="common">European house dust mite</name>
    <dbReference type="NCBI Taxonomy" id="6956"/>
    <lineage>
        <taxon>Eukaryota</taxon>
        <taxon>Metazoa</taxon>
        <taxon>Ecdysozoa</taxon>
        <taxon>Arthropoda</taxon>
        <taxon>Chelicerata</taxon>
        <taxon>Arachnida</taxon>
        <taxon>Acari</taxon>
        <taxon>Acariformes</taxon>
        <taxon>Sarcoptiformes</taxon>
        <taxon>Astigmata</taxon>
        <taxon>Psoroptidia</taxon>
        <taxon>Analgoidea</taxon>
        <taxon>Pyroglyphidae</taxon>
        <taxon>Dermatophagoidinae</taxon>
        <taxon>Dermatophagoides</taxon>
    </lineage>
</organism>
<protein>
    <recommendedName>
        <fullName evidence="5">Fam-c protein</fullName>
    </recommendedName>
</protein>
<sequence length="108" mass="12618">MIYIRDKIYGTLIRIFFCFVVFGSLTISENLKKKKISMSREMQIRKPKKDNGKTENLNEKVEKNHQCRGKCGSQNSDAYVDDNDDNRNKQNKLIRFIHSQSKVDSNDA</sequence>
<comment type="caution">
    <text evidence="3">The sequence shown here is derived from an EMBL/GenBank/DDBJ whole genome shotgun (WGS) entry which is preliminary data.</text>
</comment>
<keyword evidence="2" id="KW-1133">Transmembrane helix</keyword>
<name>A0ABQ8J496_DERPT</name>
<evidence type="ECO:0000256" key="1">
    <source>
        <dbReference type="SAM" id="MobiDB-lite"/>
    </source>
</evidence>
<keyword evidence="2" id="KW-0812">Transmembrane</keyword>
<feature type="transmembrane region" description="Helical" evidence="2">
    <location>
        <begin position="12"/>
        <end position="31"/>
    </location>
</feature>